<dbReference type="PANTHER" id="PTHR43133">
    <property type="entry name" value="RNA POLYMERASE ECF-TYPE SIGMA FACTO"/>
    <property type="match status" value="1"/>
</dbReference>
<dbReference type="CDD" id="cd06171">
    <property type="entry name" value="Sigma70_r4"/>
    <property type="match status" value="1"/>
</dbReference>
<feature type="domain" description="RNA polymerase sigma factor 70 region 4 type 2" evidence="6">
    <location>
        <begin position="125"/>
        <end position="177"/>
    </location>
</feature>
<proteinExistence type="inferred from homology"/>
<accession>A0AAW9SGD8</accession>
<protein>
    <submittedName>
        <fullName evidence="7">RNA polymerase sigma-70 factor</fullName>
    </submittedName>
</protein>
<evidence type="ECO:0000313" key="7">
    <source>
        <dbReference type="EMBL" id="MEN7550308.1"/>
    </source>
</evidence>
<dbReference type="InterPro" id="IPR014327">
    <property type="entry name" value="RNA_pol_sigma70_bacteroid"/>
</dbReference>
<evidence type="ECO:0000256" key="4">
    <source>
        <dbReference type="ARBA" id="ARBA00023163"/>
    </source>
</evidence>
<keyword evidence="4" id="KW-0804">Transcription</keyword>
<name>A0AAW9SGD8_9BACT</name>
<dbReference type="InterPro" id="IPR007627">
    <property type="entry name" value="RNA_pol_sigma70_r2"/>
</dbReference>
<dbReference type="InterPro" id="IPR014284">
    <property type="entry name" value="RNA_pol_sigma-70_dom"/>
</dbReference>
<dbReference type="GO" id="GO:0003677">
    <property type="term" value="F:DNA binding"/>
    <property type="evidence" value="ECO:0007669"/>
    <property type="project" value="InterPro"/>
</dbReference>
<sequence>MKQEGLNIESLLHRIGQNNDEAAFKELFHHFYARLIQYAITLLQHTPEAEEVVLDVFTKVWNKRGQLNTVENFEKYLYISVKNRAIDQLRKRKNHYQTDLPTLELKELITHHNPEKALLEQELLDKINKAILNLPEKSRMVYRMVKEEGLKYKEVAELLELSPKTVDNHITTAMKKIRLEVINYLGQQQNRPNKWEDLNVLLLLLSLFF</sequence>
<evidence type="ECO:0000256" key="3">
    <source>
        <dbReference type="ARBA" id="ARBA00023082"/>
    </source>
</evidence>
<keyword evidence="2" id="KW-0805">Transcription regulation</keyword>
<dbReference type="SUPFAM" id="SSF88659">
    <property type="entry name" value="Sigma3 and sigma4 domains of RNA polymerase sigma factors"/>
    <property type="match status" value="1"/>
</dbReference>
<dbReference type="PRINTS" id="PR00038">
    <property type="entry name" value="HTHLUXR"/>
</dbReference>
<dbReference type="Pfam" id="PF08281">
    <property type="entry name" value="Sigma70_r4_2"/>
    <property type="match status" value="1"/>
</dbReference>
<feature type="domain" description="RNA polymerase sigma-70 region 2" evidence="5">
    <location>
        <begin position="27"/>
        <end position="93"/>
    </location>
</feature>
<keyword evidence="8" id="KW-1185">Reference proteome</keyword>
<evidence type="ECO:0000259" key="5">
    <source>
        <dbReference type="Pfam" id="PF04542"/>
    </source>
</evidence>
<dbReference type="InterPro" id="IPR013324">
    <property type="entry name" value="RNA_pol_sigma_r3/r4-like"/>
</dbReference>
<dbReference type="AlphaFoldDB" id="A0AAW9SGD8"/>
<keyword evidence="3" id="KW-0731">Sigma factor</keyword>
<organism evidence="7 8">
    <name type="scientific">Rapidithrix thailandica</name>
    <dbReference type="NCBI Taxonomy" id="413964"/>
    <lineage>
        <taxon>Bacteria</taxon>
        <taxon>Pseudomonadati</taxon>
        <taxon>Bacteroidota</taxon>
        <taxon>Cytophagia</taxon>
        <taxon>Cytophagales</taxon>
        <taxon>Flammeovirgaceae</taxon>
        <taxon>Rapidithrix</taxon>
    </lineage>
</organism>
<dbReference type="Gene3D" id="1.10.10.10">
    <property type="entry name" value="Winged helix-like DNA-binding domain superfamily/Winged helix DNA-binding domain"/>
    <property type="match status" value="1"/>
</dbReference>
<dbReference type="Pfam" id="PF04542">
    <property type="entry name" value="Sigma70_r2"/>
    <property type="match status" value="1"/>
</dbReference>
<dbReference type="PANTHER" id="PTHR43133:SF46">
    <property type="entry name" value="RNA POLYMERASE SIGMA-70 FACTOR ECF SUBFAMILY"/>
    <property type="match status" value="1"/>
</dbReference>
<evidence type="ECO:0000259" key="6">
    <source>
        <dbReference type="Pfam" id="PF08281"/>
    </source>
</evidence>
<comment type="caution">
    <text evidence="7">The sequence shown here is derived from an EMBL/GenBank/DDBJ whole genome shotgun (WGS) entry which is preliminary data.</text>
</comment>
<reference evidence="7 8" key="1">
    <citation type="submission" date="2024-04" db="EMBL/GenBank/DDBJ databases">
        <title>Novel genus in family Flammeovirgaceae.</title>
        <authorList>
            <person name="Nguyen T.H."/>
            <person name="Vuong T.Q."/>
            <person name="Le H."/>
            <person name="Kim S.-G."/>
        </authorList>
    </citation>
    <scope>NUCLEOTIDE SEQUENCE [LARGE SCALE GENOMIC DNA]</scope>
    <source>
        <strain evidence="7 8">JCM 23209</strain>
    </source>
</reference>
<dbReference type="GO" id="GO:0006352">
    <property type="term" value="P:DNA-templated transcription initiation"/>
    <property type="evidence" value="ECO:0007669"/>
    <property type="project" value="InterPro"/>
</dbReference>
<dbReference type="SUPFAM" id="SSF88946">
    <property type="entry name" value="Sigma2 domain of RNA polymerase sigma factors"/>
    <property type="match status" value="1"/>
</dbReference>
<dbReference type="Proteomes" id="UP001403385">
    <property type="component" value="Unassembled WGS sequence"/>
</dbReference>
<gene>
    <name evidence="7" type="ORF">AAG747_20480</name>
</gene>
<evidence type="ECO:0000256" key="2">
    <source>
        <dbReference type="ARBA" id="ARBA00023015"/>
    </source>
</evidence>
<comment type="similarity">
    <text evidence="1">Belongs to the sigma-70 factor family. ECF subfamily.</text>
</comment>
<dbReference type="NCBIfam" id="TIGR02985">
    <property type="entry name" value="Sig70_bacteroi1"/>
    <property type="match status" value="1"/>
</dbReference>
<dbReference type="RefSeq" id="WP_346823090.1">
    <property type="nucleotide sequence ID" value="NZ_JBDKWZ010000013.1"/>
</dbReference>
<evidence type="ECO:0000256" key="1">
    <source>
        <dbReference type="ARBA" id="ARBA00010641"/>
    </source>
</evidence>
<dbReference type="NCBIfam" id="TIGR02937">
    <property type="entry name" value="sigma70-ECF"/>
    <property type="match status" value="1"/>
</dbReference>
<dbReference type="EMBL" id="JBDKWZ010000013">
    <property type="protein sequence ID" value="MEN7550308.1"/>
    <property type="molecule type" value="Genomic_DNA"/>
</dbReference>
<dbReference type="InterPro" id="IPR013249">
    <property type="entry name" value="RNA_pol_sigma70_r4_t2"/>
</dbReference>
<dbReference type="InterPro" id="IPR013325">
    <property type="entry name" value="RNA_pol_sigma_r2"/>
</dbReference>
<dbReference type="InterPro" id="IPR000792">
    <property type="entry name" value="Tscrpt_reg_LuxR_C"/>
</dbReference>
<dbReference type="Gene3D" id="1.10.1740.10">
    <property type="match status" value="1"/>
</dbReference>
<evidence type="ECO:0000313" key="8">
    <source>
        <dbReference type="Proteomes" id="UP001403385"/>
    </source>
</evidence>
<dbReference type="InterPro" id="IPR039425">
    <property type="entry name" value="RNA_pol_sigma-70-like"/>
</dbReference>
<dbReference type="InterPro" id="IPR036388">
    <property type="entry name" value="WH-like_DNA-bd_sf"/>
</dbReference>
<dbReference type="GO" id="GO:0016987">
    <property type="term" value="F:sigma factor activity"/>
    <property type="evidence" value="ECO:0007669"/>
    <property type="project" value="UniProtKB-KW"/>
</dbReference>